<dbReference type="RefSeq" id="WP_256613192.1">
    <property type="nucleotide sequence ID" value="NZ_JANIBK010000001.1"/>
</dbReference>
<comment type="subcellular location">
    <subcellularLocation>
        <location evidence="1">Membrane</location>
        <topology evidence="1">Multi-pass membrane protein</topology>
    </subcellularLocation>
</comment>
<feature type="transmembrane region" description="Helical" evidence="5">
    <location>
        <begin position="75"/>
        <end position="92"/>
    </location>
</feature>
<keyword evidence="2 5" id="KW-0812">Transmembrane</keyword>
<evidence type="ECO:0000256" key="1">
    <source>
        <dbReference type="ARBA" id="ARBA00004141"/>
    </source>
</evidence>
<name>A0ABT1TZ84_9GAMM</name>
<dbReference type="InterPro" id="IPR052527">
    <property type="entry name" value="Metal_cation-efflux_comp"/>
</dbReference>
<accession>A0ABT1TZ84</accession>
<keyword evidence="3 5" id="KW-1133">Transmembrane helix</keyword>
<organism evidence="6 7">
    <name type="scientific">Methylomonas rivi</name>
    <dbReference type="NCBI Taxonomy" id="2952226"/>
    <lineage>
        <taxon>Bacteria</taxon>
        <taxon>Pseudomonadati</taxon>
        <taxon>Pseudomonadota</taxon>
        <taxon>Gammaproteobacteria</taxon>
        <taxon>Methylococcales</taxon>
        <taxon>Methylococcaceae</taxon>
        <taxon>Methylomonas</taxon>
    </lineage>
</organism>
<dbReference type="EMBL" id="JANIBK010000001">
    <property type="protein sequence ID" value="MCQ8126871.1"/>
    <property type="molecule type" value="Genomic_DNA"/>
</dbReference>
<dbReference type="Pfam" id="PF04140">
    <property type="entry name" value="ICMT"/>
    <property type="match status" value="1"/>
</dbReference>
<dbReference type="InterPro" id="IPR007269">
    <property type="entry name" value="ICMT_MeTrfase"/>
</dbReference>
<protein>
    <submittedName>
        <fullName evidence="6">Isoprenylcysteine carboxylmethyltransferase family protein</fullName>
    </submittedName>
</protein>
<evidence type="ECO:0000313" key="7">
    <source>
        <dbReference type="Proteomes" id="UP001524586"/>
    </source>
</evidence>
<feature type="transmembrane region" description="Helical" evidence="5">
    <location>
        <begin position="128"/>
        <end position="153"/>
    </location>
</feature>
<evidence type="ECO:0000256" key="3">
    <source>
        <dbReference type="ARBA" id="ARBA00022989"/>
    </source>
</evidence>
<comment type="caution">
    <text evidence="6">The sequence shown here is derived from an EMBL/GenBank/DDBJ whole genome shotgun (WGS) entry which is preliminary data.</text>
</comment>
<keyword evidence="4 5" id="KW-0472">Membrane</keyword>
<feature type="transmembrane region" description="Helical" evidence="5">
    <location>
        <begin position="43"/>
        <end position="63"/>
    </location>
</feature>
<evidence type="ECO:0000256" key="4">
    <source>
        <dbReference type="ARBA" id="ARBA00023136"/>
    </source>
</evidence>
<gene>
    <name evidence="6" type="ORF">NP596_00260</name>
</gene>
<dbReference type="PANTHER" id="PTHR43847">
    <property type="entry name" value="BLL3993 PROTEIN"/>
    <property type="match status" value="1"/>
</dbReference>
<reference evidence="6 7" key="1">
    <citation type="submission" date="2022-07" db="EMBL/GenBank/DDBJ databases">
        <title>Methylomonas rivi sp. nov., Methylomonas rosea sp. nov., Methylomonas aureus sp. nov. and Methylomonas subterranea sp. nov., four novel methanotrophs isolated from a freshwater creek and the deep terrestrial subsurface.</title>
        <authorList>
            <person name="Abin C."/>
            <person name="Sankaranarayanan K."/>
            <person name="Garner C."/>
            <person name="Sindelar R."/>
            <person name="Kotary K."/>
            <person name="Garner R."/>
            <person name="Barclay S."/>
            <person name="Lawson P."/>
            <person name="Krumholz L."/>
        </authorList>
    </citation>
    <scope>NUCLEOTIDE SEQUENCE [LARGE SCALE GENOMIC DNA]</scope>
    <source>
        <strain evidence="6 7">WSC-6</strain>
    </source>
</reference>
<dbReference type="Proteomes" id="UP001524586">
    <property type="component" value="Unassembled WGS sequence"/>
</dbReference>
<evidence type="ECO:0000256" key="5">
    <source>
        <dbReference type="SAM" id="Phobius"/>
    </source>
</evidence>
<keyword evidence="7" id="KW-1185">Reference proteome</keyword>
<dbReference type="Gene3D" id="1.20.120.1630">
    <property type="match status" value="1"/>
</dbReference>
<sequence length="190" mass="22101">MTSVRLAWLALCLLWVFAEISLARQSRPDRQSILKLERRSQRWLWRSVLGSLVLAFGFKYLAWLPIPMPYLPRQLLAMLVFGCGLSLRFWAVKHLGRFFTTDVAIQQQHRLITSGPYRAVRHPAYTGLLLALAAAGWAMGDFLALLCLTVPIFRGFRIRITIEERMLLQAFGVAYREYSRTSWRLLPWLY</sequence>
<dbReference type="PANTHER" id="PTHR43847:SF1">
    <property type="entry name" value="BLL3993 PROTEIN"/>
    <property type="match status" value="1"/>
</dbReference>
<evidence type="ECO:0000313" key="6">
    <source>
        <dbReference type="EMBL" id="MCQ8126871.1"/>
    </source>
</evidence>
<evidence type="ECO:0000256" key="2">
    <source>
        <dbReference type="ARBA" id="ARBA00022692"/>
    </source>
</evidence>
<proteinExistence type="predicted"/>